<evidence type="ECO:0000313" key="2">
    <source>
        <dbReference type="EMBL" id="PVH47776.1"/>
    </source>
</evidence>
<dbReference type="Proteomes" id="UP000243499">
    <property type="component" value="Chromosome 4"/>
</dbReference>
<feature type="region of interest" description="Disordered" evidence="1">
    <location>
        <begin position="133"/>
        <end position="180"/>
    </location>
</feature>
<accession>A0A2T8JCX7</accession>
<organism evidence="2">
    <name type="scientific">Panicum hallii</name>
    <dbReference type="NCBI Taxonomy" id="206008"/>
    <lineage>
        <taxon>Eukaryota</taxon>
        <taxon>Viridiplantae</taxon>
        <taxon>Streptophyta</taxon>
        <taxon>Embryophyta</taxon>
        <taxon>Tracheophyta</taxon>
        <taxon>Spermatophyta</taxon>
        <taxon>Magnoliopsida</taxon>
        <taxon>Liliopsida</taxon>
        <taxon>Poales</taxon>
        <taxon>Poaceae</taxon>
        <taxon>PACMAD clade</taxon>
        <taxon>Panicoideae</taxon>
        <taxon>Panicodae</taxon>
        <taxon>Paniceae</taxon>
        <taxon>Panicinae</taxon>
        <taxon>Panicum</taxon>
        <taxon>Panicum sect. Panicum</taxon>
    </lineage>
</organism>
<protein>
    <submittedName>
        <fullName evidence="2">Uncharacterized protein</fullName>
    </submittedName>
</protein>
<feature type="compositionally biased region" description="Low complexity" evidence="1">
    <location>
        <begin position="165"/>
        <end position="174"/>
    </location>
</feature>
<reference evidence="2" key="1">
    <citation type="submission" date="2018-04" db="EMBL/GenBank/DDBJ databases">
        <title>WGS assembly of Panicum hallii.</title>
        <authorList>
            <person name="Lovell J."/>
            <person name="Jenkins J."/>
            <person name="Lowry D."/>
            <person name="Mamidi S."/>
            <person name="Sreedasyam A."/>
            <person name="Weng X."/>
            <person name="Barry K."/>
            <person name="Bonette J."/>
            <person name="Campitelli B."/>
            <person name="Daum C."/>
            <person name="Gordon S."/>
            <person name="Gould B."/>
            <person name="Lipzen A."/>
            <person name="Macqueen A."/>
            <person name="Palacio-Mejia J."/>
            <person name="Plott C."/>
            <person name="Shakirov E."/>
            <person name="Shu S."/>
            <person name="Yoshinaga Y."/>
            <person name="Zane M."/>
            <person name="Rokhsar D."/>
            <person name="Grimwood J."/>
            <person name="Schmutz J."/>
            <person name="Juenger T."/>
        </authorList>
    </citation>
    <scope>NUCLEOTIDE SEQUENCE [LARGE SCALE GENOMIC DNA]</scope>
    <source>
        <strain evidence="2">FIL2</strain>
    </source>
</reference>
<dbReference type="AlphaFoldDB" id="A0A2T8JCX7"/>
<dbReference type="Gramene" id="PVH47776">
    <property type="protein sequence ID" value="PVH47776"/>
    <property type="gene ID" value="PAHAL_4G149200"/>
</dbReference>
<gene>
    <name evidence="2" type="ORF">PAHAL_4G149200</name>
</gene>
<name>A0A2T8JCX7_9POAL</name>
<proteinExistence type="predicted"/>
<dbReference type="EMBL" id="CM008049">
    <property type="protein sequence ID" value="PVH47776.1"/>
    <property type="molecule type" value="Genomic_DNA"/>
</dbReference>
<feature type="region of interest" description="Disordered" evidence="1">
    <location>
        <begin position="1"/>
        <end position="25"/>
    </location>
</feature>
<evidence type="ECO:0000256" key="1">
    <source>
        <dbReference type="SAM" id="MobiDB-lite"/>
    </source>
</evidence>
<sequence>MAESSRTAAAVFGLKQEDGPEPMNDDGSPFCFLAVAPVVLFGKNAPPPSKSVMQIQPSTVKLTPKRKRLSEAVAPRARTKMRKILVRKPAVVEVSSGEEPPCQKGSSSEVPEDVDAPIRALITLRDPSATVLEDPSTSAVVPAASPGPQAPVVTSSPVGPCLEEPSTASATADSPAREVRPAELTAISSPVTLAEPTVAPSAVASSSGGAVHTASAAIVHPSERMHPREPIVPSLAIATSSSGKEEKDLIAGSKQEAEALTAELKTDLAELSSLSKQVVPGADEEDEAVLAEVDRIRLDAIAAIDAFLQ</sequence>